<sequence length="488" mass="55247">MNSMKYFSLILFALTTSAVLGQGRSEKRGLSYGEYSALDLEALAPGVSWIYNWHHQPKTSVLNSHETYDMDFIPMAWNGAFNKEAMRTFIANHPKVKYILGFNEPNFKDQANMTPTEAAAKWPEIEAIADEYNLEIVGPAVNYCGNCVSENGTTYNDPFKYLDDFFAACPDCRVDHIAIHCYMNDVNALKWYVGEFKKYDRPIWLTEFAAWEGTVTLEQQKNFMFNAINYLESDPDVFRYAWFTGRFENKSPFIGILSQSSASLTALGEIYVNTPVHDPTVYSNIPGILQTENYSDMSGVKLELTNDQTGVINVSDISANDWTEYKIDVPEDNNYQTYARIAGINAGSIEIMEGSNVLATITFTSTGSYQTWDEFPAIVPLTAGEHTLRLKYKSAGFKLNWLDFKDPNILSEETDVLGDLKIYPNPSSSSIQIEAGSRWHELEIMDVVGKKFYHGQIQRSFEGLSSGTYLFKFVSQDGRTVVKKIIRR</sequence>
<dbReference type="AlphaFoldDB" id="A0A364Y3K3"/>
<dbReference type="NCBIfam" id="TIGR04183">
    <property type="entry name" value="Por_Secre_tail"/>
    <property type="match status" value="1"/>
</dbReference>
<evidence type="ECO:0000256" key="1">
    <source>
        <dbReference type="ARBA" id="ARBA00022729"/>
    </source>
</evidence>
<keyword evidence="4" id="KW-1185">Reference proteome</keyword>
<feature type="domain" description="CBM6" evidence="2">
    <location>
        <begin position="287"/>
        <end position="405"/>
    </location>
</feature>
<dbReference type="InterPro" id="IPR005084">
    <property type="entry name" value="CBM6"/>
</dbReference>
<dbReference type="SUPFAM" id="SSF49785">
    <property type="entry name" value="Galactose-binding domain-like"/>
    <property type="match status" value="1"/>
</dbReference>
<dbReference type="InterPro" id="IPR024655">
    <property type="entry name" value="Asl1_glyco_hydro_catalytic"/>
</dbReference>
<dbReference type="GO" id="GO:0030246">
    <property type="term" value="F:carbohydrate binding"/>
    <property type="evidence" value="ECO:0007669"/>
    <property type="project" value="InterPro"/>
</dbReference>
<accession>A0A364Y3K3</accession>
<dbReference type="Proteomes" id="UP000251889">
    <property type="component" value="Unassembled WGS sequence"/>
</dbReference>
<keyword evidence="1" id="KW-0732">Signal</keyword>
<dbReference type="Pfam" id="PF11790">
    <property type="entry name" value="Glyco_hydro_cc"/>
    <property type="match status" value="1"/>
</dbReference>
<evidence type="ECO:0000313" key="4">
    <source>
        <dbReference type="Proteomes" id="UP000251889"/>
    </source>
</evidence>
<dbReference type="PANTHER" id="PTHR34154:SF3">
    <property type="entry name" value="ALKALI-SENSITIVE LINKAGE PROTEIN 1"/>
    <property type="match status" value="1"/>
</dbReference>
<dbReference type="InterPro" id="IPR008979">
    <property type="entry name" value="Galactose-bd-like_sf"/>
</dbReference>
<name>A0A364Y3K3_9BACT</name>
<evidence type="ECO:0000259" key="2">
    <source>
        <dbReference type="PROSITE" id="PS51175"/>
    </source>
</evidence>
<dbReference type="InterPro" id="IPR053183">
    <property type="entry name" value="ASL1"/>
</dbReference>
<comment type="caution">
    <text evidence="3">The sequence shown here is derived from an EMBL/GenBank/DDBJ whole genome shotgun (WGS) entry which is preliminary data.</text>
</comment>
<dbReference type="InterPro" id="IPR026444">
    <property type="entry name" value="Secre_tail"/>
</dbReference>
<dbReference type="InterPro" id="IPR017853">
    <property type="entry name" value="GH"/>
</dbReference>
<dbReference type="SUPFAM" id="SSF51445">
    <property type="entry name" value="(Trans)glycosidases"/>
    <property type="match status" value="1"/>
</dbReference>
<proteinExistence type="predicted"/>
<reference evidence="3 4" key="1">
    <citation type="submission" date="2018-06" db="EMBL/GenBank/DDBJ databases">
        <title>Chryseolinea flavus sp. nov., a member of the phylum Bacteroidetes isolated from soil.</title>
        <authorList>
            <person name="Li Y."/>
            <person name="Wang J."/>
        </authorList>
    </citation>
    <scope>NUCLEOTIDE SEQUENCE [LARGE SCALE GENOMIC DNA]</scope>
    <source>
        <strain evidence="3 4">SDU1-6</strain>
    </source>
</reference>
<dbReference type="Gene3D" id="2.60.120.260">
    <property type="entry name" value="Galactose-binding domain-like"/>
    <property type="match status" value="1"/>
</dbReference>
<dbReference type="CDD" id="cd04080">
    <property type="entry name" value="CBM6_cellulase-like"/>
    <property type="match status" value="1"/>
</dbReference>
<dbReference type="GO" id="GO:0071966">
    <property type="term" value="P:fungal-type cell wall polysaccharide metabolic process"/>
    <property type="evidence" value="ECO:0007669"/>
    <property type="project" value="TreeGrafter"/>
</dbReference>
<dbReference type="Pfam" id="PF03422">
    <property type="entry name" value="CBM_6"/>
    <property type="match status" value="1"/>
</dbReference>
<evidence type="ECO:0000313" key="3">
    <source>
        <dbReference type="EMBL" id="RAW00924.1"/>
    </source>
</evidence>
<organism evidence="3 4">
    <name type="scientific">Pseudochryseolinea flava</name>
    <dbReference type="NCBI Taxonomy" id="2059302"/>
    <lineage>
        <taxon>Bacteria</taxon>
        <taxon>Pseudomonadati</taxon>
        <taxon>Bacteroidota</taxon>
        <taxon>Cytophagia</taxon>
        <taxon>Cytophagales</taxon>
        <taxon>Fulvivirgaceae</taxon>
        <taxon>Pseudochryseolinea</taxon>
    </lineage>
</organism>
<gene>
    <name evidence="3" type="ORF">DQQ10_11825</name>
</gene>
<protein>
    <submittedName>
        <fullName evidence="3">Phosphoribosylformylglycinamidine synthase</fullName>
    </submittedName>
</protein>
<dbReference type="SMART" id="SM00606">
    <property type="entry name" value="CBD_IV"/>
    <property type="match status" value="1"/>
</dbReference>
<dbReference type="PROSITE" id="PS51175">
    <property type="entry name" value="CBM6"/>
    <property type="match status" value="1"/>
</dbReference>
<dbReference type="InterPro" id="IPR006584">
    <property type="entry name" value="Cellulose-bd_IV"/>
</dbReference>
<dbReference type="PANTHER" id="PTHR34154">
    <property type="entry name" value="ALKALI-SENSITIVE LINKAGE PROTEIN 1"/>
    <property type="match status" value="1"/>
</dbReference>
<dbReference type="EMBL" id="QMFY01000005">
    <property type="protein sequence ID" value="RAW00924.1"/>
    <property type="molecule type" value="Genomic_DNA"/>
</dbReference>
<dbReference type="OrthoDB" id="9809583at2"/>
<dbReference type="Pfam" id="PF18962">
    <property type="entry name" value="Por_Secre_tail"/>
    <property type="match status" value="1"/>
</dbReference>
<dbReference type="Gene3D" id="3.20.20.80">
    <property type="entry name" value="Glycosidases"/>
    <property type="match status" value="1"/>
</dbReference>